<protein>
    <submittedName>
        <fullName evidence="2">Uncharacterized protein</fullName>
    </submittedName>
</protein>
<dbReference type="Proteomes" id="UP000238296">
    <property type="component" value="Unassembled WGS sequence"/>
</dbReference>
<proteinExistence type="predicted"/>
<sequence length="159" mass="16386">MPAAPSTINASRRGSRANSIRSLDTSVSRGRTAVASQRRRLGTSRKVPTAPSATPAIRYSMVGLGTKCDRSADAPAAVLKMISSATCTITCTDCCNATAAVARSVLSPPLTRNRVESANPPTPAGVVVAANVLATCMIDRFRKLTAPLAQAHNAPAAPT</sequence>
<evidence type="ECO:0000313" key="2">
    <source>
        <dbReference type="EMBL" id="PQM46460.1"/>
    </source>
</evidence>
<feature type="region of interest" description="Disordered" evidence="1">
    <location>
        <begin position="1"/>
        <end position="50"/>
    </location>
</feature>
<reference evidence="2 3" key="1">
    <citation type="journal article" date="2017" name="Int. J. Syst. Evol. Microbiol.">
        <title>Mycobacterium talmoniae sp. nov., a slowly growing mycobacterium isolated from human respiratory samples.</title>
        <authorList>
            <person name="Davidson R.M."/>
            <person name="DeGroote M.A."/>
            <person name="Marola J.L."/>
            <person name="Buss S."/>
            <person name="Jones V."/>
            <person name="McNeil M.R."/>
            <person name="Freifeld A.G."/>
            <person name="Elaine Epperson L."/>
            <person name="Hasan N.A."/>
            <person name="Jackson M."/>
            <person name="Iwen P.C."/>
            <person name="Salfinger M."/>
            <person name="Strong M."/>
        </authorList>
    </citation>
    <scope>NUCLEOTIDE SEQUENCE [LARGE SCALE GENOMIC DNA]</scope>
    <source>
        <strain evidence="2 3">ATCC BAA-2683</strain>
    </source>
</reference>
<dbReference type="AlphaFoldDB" id="A0A2S8BIE8"/>
<organism evidence="2 3">
    <name type="scientific">Mycobacterium talmoniae</name>
    <dbReference type="NCBI Taxonomy" id="1858794"/>
    <lineage>
        <taxon>Bacteria</taxon>
        <taxon>Bacillati</taxon>
        <taxon>Actinomycetota</taxon>
        <taxon>Actinomycetes</taxon>
        <taxon>Mycobacteriales</taxon>
        <taxon>Mycobacteriaceae</taxon>
        <taxon>Mycobacterium</taxon>
    </lineage>
</organism>
<dbReference type="EMBL" id="PPEA01000486">
    <property type="protein sequence ID" value="PQM46460.1"/>
    <property type="molecule type" value="Genomic_DNA"/>
</dbReference>
<accession>A0A2S8BIE8</accession>
<feature type="compositionally biased region" description="Polar residues" evidence="1">
    <location>
        <begin position="1"/>
        <end position="29"/>
    </location>
</feature>
<name>A0A2S8BIE8_9MYCO</name>
<evidence type="ECO:0000313" key="3">
    <source>
        <dbReference type="Proteomes" id="UP000238296"/>
    </source>
</evidence>
<comment type="caution">
    <text evidence="2">The sequence shown here is derived from an EMBL/GenBank/DDBJ whole genome shotgun (WGS) entry which is preliminary data.</text>
</comment>
<evidence type="ECO:0000256" key="1">
    <source>
        <dbReference type="SAM" id="MobiDB-lite"/>
    </source>
</evidence>
<gene>
    <name evidence="2" type="ORF">C1Y40_03373</name>
</gene>